<dbReference type="InterPro" id="IPR002052">
    <property type="entry name" value="DNA_methylase_N6_adenine_CS"/>
</dbReference>
<dbReference type="GO" id="GO:0032259">
    <property type="term" value="P:methylation"/>
    <property type="evidence" value="ECO:0007669"/>
    <property type="project" value="UniProtKB-KW"/>
</dbReference>
<comment type="catalytic activity">
    <reaction evidence="7">
        <text>a 2'-deoxyadenosine in DNA + S-adenosyl-L-methionine = an N(6)-methyl-2'-deoxyadenosine in DNA + S-adenosyl-L-homocysteine + H(+)</text>
        <dbReference type="Rhea" id="RHEA:15197"/>
        <dbReference type="Rhea" id="RHEA-COMP:12418"/>
        <dbReference type="Rhea" id="RHEA-COMP:12419"/>
        <dbReference type="ChEBI" id="CHEBI:15378"/>
        <dbReference type="ChEBI" id="CHEBI:57856"/>
        <dbReference type="ChEBI" id="CHEBI:59789"/>
        <dbReference type="ChEBI" id="CHEBI:90615"/>
        <dbReference type="ChEBI" id="CHEBI:90616"/>
        <dbReference type="EC" id="2.1.1.72"/>
    </reaction>
</comment>
<dbReference type="PROSITE" id="PS00092">
    <property type="entry name" value="N6_MTASE"/>
    <property type="match status" value="1"/>
</dbReference>
<keyword evidence="10" id="KW-0540">Nuclease</keyword>
<dbReference type="Proteomes" id="UP000249467">
    <property type="component" value="Unassembled WGS sequence"/>
</dbReference>
<dbReference type="InterPro" id="IPR051537">
    <property type="entry name" value="DNA_Adenine_Mtase"/>
</dbReference>
<evidence type="ECO:0000256" key="1">
    <source>
        <dbReference type="ARBA" id="ARBA00006594"/>
    </source>
</evidence>
<dbReference type="InterPro" id="IPR053943">
    <property type="entry name" value="RlmKL-like_Mtase_CS"/>
</dbReference>
<keyword evidence="6" id="KW-0680">Restriction system</keyword>
<dbReference type="Gene3D" id="3.40.50.150">
    <property type="entry name" value="Vaccinia Virus protein VP39"/>
    <property type="match status" value="1"/>
</dbReference>
<dbReference type="InterPro" id="IPR038333">
    <property type="entry name" value="T1MK-like_N_sf"/>
</dbReference>
<dbReference type="EMBL" id="QBML01000004">
    <property type="protein sequence ID" value="PZO43717.1"/>
    <property type="molecule type" value="Genomic_DNA"/>
</dbReference>
<dbReference type="Gene3D" id="1.20.1260.30">
    <property type="match status" value="1"/>
</dbReference>
<dbReference type="InterPro" id="IPR003356">
    <property type="entry name" value="DNA_methylase_A-5"/>
</dbReference>
<dbReference type="CDD" id="cd02440">
    <property type="entry name" value="AdoMet_MTases"/>
    <property type="match status" value="1"/>
</dbReference>
<evidence type="ECO:0000256" key="8">
    <source>
        <dbReference type="SAM" id="Coils"/>
    </source>
</evidence>
<reference evidence="10 11" key="1">
    <citation type="submission" date="2018-04" db="EMBL/GenBank/DDBJ databases">
        <authorList>
            <person name="Go L.Y."/>
            <person name="Mitchell J.A."/>
        </authorList>
    </citation>
    <scope>NUCLEOTIDE SEQUENCE [LARGE SCALE GENOMIC DNA]</scope>
    <source>
        <strain evidence="10">ULC066bin1</strain>
    </source>
</reference>
<evidence type="ECO:0000313" key="11">
    <source>
        <dbReference type="Proteomes" id="UP000249467"/>
    </source>
</evidence>
<comment type="caution">
    <text evidence="10">The sequence shown here is derived from an EMBL/GenBank/DDBJ whole genome shotgun (WGS) entry which is preliminary data.</text>
</comment>
<dbReference type="InterPro" id="IPR029063">
    <property type="entry name" value="SAM-dependent_MTases_sf"/>
</dbReference>
<keyword evidence="3" id="KW-0489">Methyltransferase</keyword>
<keyword evidence="10" id="KW-0255">Endonuclease</keyword>
<keyword evidence="8" id="KW-0175">Coiled coil</keyword>
<dbReference type="PRINTS" id="PR00507">
    <property type="entry name" value="N12N6MTFRASE"/>
</dbReference>
<dbReference type="SUPFAM" id="SSF53335">
    <property type="entry name" value="S-adenosyl-L-methionine-dependent methyltransferases"/>
    <property type="match status" value="1"/>
</dbReference>
<dbReference type="GO" id="GO:0004519">
    <property type="term" value="F:endonuclease activity"/>
    <property type="evidence" value="ECO:0007669"/>
    <property type="project" value="UniProtKB-KW"/>
</dbReference>
<accession>A0A2W4WKK2</accession>
<dbReference type="GO" id="GO:0003677">
    <property type="term" value="F:DNA binding"/>
    <property type="evidence" value="ECO:0007669"/>
    <property type="project" value="InterPro"/>
</dbReference>
<evidence type="ECO:0000256" key="2">
    <source>
        <dbReference type="ARBA" id="ARBA00011900"/>
    </source>
</evidence>
<evidence type="ECO:0000256" key="7">
    <source>
        <dbReference type="ARBA" id="ARBA00047942"/>
    </source>
</evidence>
<dbReference type="GO" id="GO:0008170">
    <property type="term" value="F:N-methyltransferase activity"/>
    <property type="evidence" value="ECO:0007669"/>
    <property type="project" value="InterPro"/>
</dbReference>
<name>A0A2W4WKK2_9CYAN</name>
<protein>
    <recommendedName>
        <fullName evidence="2">site-specific DNA-methyltransferase (adenine-specific)</fullName>
        <ecNumber evidence="2">2.1.1.72</ecNumber>
    </recommendedName>
</protein>
<sequence length="475" mass="54420">MSTKKNWKEFTTEIFQQRECSGFSHQDWLSHFLKLLLIKYLSDIADTKSNEIAEYFSQMPSEVHWNNFVKAKNLGEALDKAIKEIGNTNPKLKSVFGESTFHKIPEISLLAMLSKINEIKPDEPIFTLSSNYAVIAEDAIDFAANDEKYGGEYFTPKGINKLLVNLLSPKERMTIHDPVCGTGGLFIECAQHLTEINEDFSTLQFFGQEINKQVYEICQINLLLHGLDNFEIENGDTLRDPKFIKENKLKHFDGIIANPPFNLNDWGYEEAKKKERFDRFRYGLPPKKNGDFAFIQHIVATLEDTSGKAVMIVSPGVLFRAGVEQEIRKRIVQSDIIEAAIGVSTNVLYNTSIPPAILIFNRKKSKERKNRVLIIDASKEYQKLDRGQNALDDENIKNIVSIYKNFKNVDNIAKVVTLKEIEANDYQLNANKFITPPRDKIDIQQEFEQLSQLELQRSQLENKMNQCLQDLGINL</sequence>
<evidence type="ECO:0000256" key="3">
    <source>
        <dbReference type="ARBA" id="ARBA00022603"/>
    </source>
</evidence>
<dbReference type="AlphaFoldDB" id="A0A2W4WKK2"/>
<dbReference type="GO" id="GO:0009307">
    <property type="term" value="P:DNA restriction-modification system"/>
    <property type="evidence" value="ECO:0007669"/>
    <property type="project" value="UniProtKB-KW"/>
</dbReference>
<evidence type="ECO:0000256" key="6">
    <source>
        <dbReference type="ARBA" id="ARBA00022747"/>
    </source>
</evidence>
<evidence type="ECO:0000256" key="5">
    <source>
        <dbReference type="ARBA" id="ARBA00022691"/>
    </source>
</evidence>
<proteinExistence type="inferred from homology"/>
<organism evidence="10 11">
    <name type="scientific">Pseudanabaena frigida</name>
    <dbReference type="NCBI Taxonomy" id="945775"/>
    <lineage>
        <taxon>Bacteria</taxon>
        <taxon>Bacillati</taxon>
        <taxon>Cyanobacteriota</taxon>
        <taxon>Cyanophyceae</taxon>
        <taxon>Pseudanabaenales</taxon>
        <taxon>Pseudanabaenaceae</taxon>
        <taxon>Pseudanabaena</taxon>
    </lineage>
</organism>
<comment type="similarity">
    <text evidence="1">Belongs to the N(4)/N(6)-methyltransferase family.</text>
</comment>
<dbReference type="GO" id="GO:0009007">
    <property type="term" value="F:site-specific DNA-methyltransferase (adenine-specific) activity"/>
    <property type="evidence" value="ECO:0007669"/>
    <property type="project" value="UniProtKB-EC"/>
</dbReference>
<dbReference type="EC" id="2.1.1.72" evidence="2"/>
<gene>
    <name evidence="10" type="ORF">DCF19_03550</name>
</gene>
<feature type="coiled-coil region" evidence="8">
    <location>
        <begin position="443"/>
        <end position="470"/>
    </location>
</feature>
<dbReference type="Pfam" id="PF02384">
    <property type="entry name" value="N6_Mtase"/>
    <property type="match status" value="1"/>
</dbReference>
<keyword evidence="4" id="KW-0808">Transferase</keyword>
<keyword evidence="10" id="KW-0378">Hydrolase</keyword>
<dbReference type="PANTHER" id="PTHR42933">
    <property type="entry name" value="SLR6095 PROTEIN"/>
    <property type="match status" value="1"/>
</dbReference>
<evidence type="ECO:0000259" key="9">
    <source>
        <dbReference type="Pfam" id="PF02384"/>
    </source>
</evidence>
<dbReference type="PROSITE" id="PS01261">
    <property type="entry name" value="UPF0020"/>
    <property type="match status" value="1"/>
</dbReference>
<dbReference type="PANTHER" id="PTHR42933:SF3">
    <property type="entry name" value="TYPE I RESTRICTION ENZYME MJAVIII METHYLASE SUBUNIT"/>
    <property type="match status" value="1"/>
</dbReference>
<feature type="domain" description="DNA methylase adenine-specific" evidence="9">
    <location>
        <begin position="141"/>
        <end position="437"/>
    </location>
</feature>
<keyword evidence="5" id="KW-0949">S-adenosyl-L-methionine</keyword>
<evidence type="ECO:0000313" key="10">
    <source>
        <dbReference type="EMBL" id="PZO43717.1"/>
    </source>
</evidence>
<reference evidence="10 11" key="2">
    <citation type="submission" date="2018-06" db="EMBL/GenBank/DDBJ databases">
        <title>Metagenomic assembly of (sub)arctic Cyanobacteria and their associated microbiome from non-axenic cultures.</title>
        <authorList>
            <person name="Baurain D."/>
        </authorList>
    </citation>
    <scope>NUCLEOTIDE SEQUENCE [LARGE SCALE GENOMIC DNA]</scope>
    <source>
        <strain evidence="10">ULC066bin1</strain>
    </source>
</reference>
<evidence type="ECO:0000256" key="4">
    <source>
        <dbReference type="ARBA" id="ARBA00022679"/>
    </source>
</evidence>